<comment type="caution">
    <text evidence="1">The sequence shown here is derived from an EMBL/GenBank/DDBJ whole genome shotgun (WGS) entry which is preliminary data.</text>
</comment>
<reference evidence="1 2" key="1">
    <citation type="submission" date="2017-08" db="EMBL/GenBank/DDBJ databases">
        <title>Infants hospitalized years apart are colonized by the same room-sourced microbial strains.</title>
        <authorList>
            <person name="Brooks B."/>
            <person name="Olm M.R."/>
            <person name="Firek B.A."/>
            <person name="Baker R."/>
            <person name="Thomas B.C."/>
            <person name="Morowitz M.J."/>
            <person name="Banfield J.F."/>
        </authorList>
    </citation>
    <scope>NUCLEOTIDE SEQUENCE [LARGE SCALE GENOMIC DNA]</scope>
    <source>
        <strain evidence="1">S2_003_000_R1_3</strain>
    </source>
</reference>
<protein>
    <submittedName>
        <fullName evidence="1">1,4-dihydroxy-2-naphthoate polyprenyltransferase</fullName>
    </submittedName>
</protein>
<proteinExistence type="predicted"/>
<dbReference type="Proteomes" id="UP000249432">
    <property type="component" value="Unassembled WGS sequence"/>
</dbReference>
<name>A0A2W5SX42_9CORY</name>
<dbReference type="EMBL" id="QFRA01000026">
    <property type="protein sequence ID" value="PZR03905.1"/>
    <property type="molecule type" value="Genomic_DNA"/>
</dbReference>
<dbReference type="GO" id="GO:0004659">
    <property type="term" value="F:prenyltransferase activity"/>
    <property type="evidence" value="ECO:0007669"/>
    <property type="project" value="InterPro"/>
</dbReference>
<dbReference type="AlphaFoldDB" id="A0A2W5SX42"/>
<dbReference type="CDD" id="cd13962">
    <property type="entry name" value="PT_UbiA_UBIAD1"/>
    <property type="match status" value="1"/>
</dbReference>
<feature type="non-terminal residue" evidence="1">
    <location>
        <position position="102"/>
    </location>
</feature>
<evidence type="ECO:0000313" key="1">
    <source>
        <dbReference type="EMBL" id="PZR03905.1"/>
    </source>
</evidence>
<accession>A0A2W5SX42</accession>
<keyword evidence="1" id="KW-0808">Transferase</keyword>
<gene>
    <name evidence="1" type="ORF">DI525_08770</name>
</gene>
<dbReference type="InterPro" id="IPR026046">
    <property type="entry name" value="UBIAD1"/>
</dbReference>
<sequence length="102" mass="10601">MTARDWLEAARPHTWANGFAPVIAGTGAAALTGQASIIRAIPAVIVGWFLVIGVNYANDYSDGIRGTDDDRSGPFRLTASGLVQPYGVKHAAFVAFGVAALA</sequence>
<organism evidence="1 2">
    <name type="scientific">Corynebacterium kroppenstedtii</name>
    <dbReference type="NCBI Taxonomy" id="161879"/>
    <lineage>
        <taxon>Bacteria</taxon>
        <taxon>Bacillati</taxon>
        <taxon>Actinomycetota</taxon>
        <taxon>Actinomycetes</taxon>
        <taxon>Mycobacteriales</taxon>
        <taxon>Corynebacteriaceae</taxon>
        <taxon>Corynebacterium</taxon>
    </lineage>
</organism>
<evidence type="ECO:0000313" key="2">
    <source>
        <dbReference type="Proteomes" id="UP000249432"/>
    </source>
</evidence>